<dbReference type="InterPro" id="IPR029056">
    <property type="entry name" value="Ribokinase-like"/>
</dbReference>
<dbReference type="Pfam" id="PF00294">
    <property type="entry name" value="PfkB"/>
    <property type="match status" value="1"/>
</dbReference>
<gene>
    <name evidence="7" type="ORF">SacazDRAFT_00948</name>
</gene>
<dbReference type="Proteomes" id="UP000004705">
    <property type="component" value="Chromosome"/>
</dbReference>
<sequence>MVSMRADGLLRLGTTARVSIAGAESTVAVGLSRLGHRVRWVGRVGRDEPGELVLRTLRAEEVDVSRVRKDDDAPTGIVLFEQRLPDVTRVQYYRAGSAGSRLAPADVTTAIEAGTRLVHLSGITPALSPTAREAVTAACDHAAEHDVAVCLDVNFRSRLWSADEAAGVLTPLARRARVVVGSPDELALVGGVEDLLRHGVAEVVTKHGAEGAAVTTENGTLDAPAHRVPVVDSVGAGDAFTAGYLSGWLDGPVHRENRHPGPCAPCCGHVAPDKIPRPQPRPVGVGLAERLDRGTACGAFAVATRGDWEGLPTRAELDLVGSAGTALR</sequence>
<comment type="similarity">
    <text evidence="1">Belongs to the carbohydrate kinase PfkB family.</text>
</comment>
<evidence type="ECO:0000256" key="3">
    <source>
        <dbReference type="ARBA" id="ARBA00022741"/>
    </source>
</evidence>
<evidence type="ECO:0000256" key="5">
    <source>
        <dbReference type="ARBA" id="ARBA00022840"/>
    </source>
</evidence>
<dbReference type="PROSITE" id="PS00584">
    <property type="entry name" value="PFKB_KINASES_2"/>
    <property type="match status" value="1"/>
</dbReference>
<proteinExistence type="inferred from homology"/>
<keyword evidence="2" id="KW-0808">Transferase</keyword>
<name>H8GDQ0_9PSEU</name>
<dbReference type="InterPro" id="IPR002173">
    <property type="entry name" value="Carboh/pur_kinase_PfkB_CS"/>
</dbReference>
<dbReference type="GO" id="GO:0005524">
    <property type="term" value="F:ATP binding"/>
    <property type="evidence" value="ECO:0007669"/>
    <property type="project" value="UniProtKB-KW"/>
</dbReference>
<feature type="domain" description="Carbohydrate kinase PfkB" evidence="6">
    <location>
        <begin position="13"/>
        <end position="313"/>
    </location>
</feature>
<keyword evidence="5" id="KW-0067">ATP-binding</keyword>
<keyword evidence="3" id="KW-0547">Nucleotide-binding</keyword>
<dbReference type="Gene3D" id="3.40.1190.20">
    <property type="match status" value="1"/>
</dbReference>
<dbReference type="EMBL" id="CM001466">
    <property type="protein sequence ID" value="EHY87895.1"/>
    <property type="molecule type" value="Genomic_DNA"/>
</dbReference>
<keyword evidence="8" id="KW-1185">Reference proteome</keyword>
<evidence type="ECO:0000256" key="1">
    <source>
        <dbReference type="ARBA" id="ARBA00010688"/>
    </source>
</evidence>
<dbReference type="SUPFAM" id="SSF53613">
    <property type="entry name" value="Ribokinase-like"/>
    <property type="match status" value="1"/>
</dbReference>
<dbReference type="PANTHER" id="PTHR43085">
    <property type="entry name" value="HEXOKINASE FAMILY MEMBER"/>
    <property type="match status" value="1"/>
</dbReference>
<keyword evidence="4 7" id="KW-0418">Kinase</keyword>
<protein>
    <submittedName>
        <fullName evidence="7">Sugar kinase, ribokinase</fullName>
    </submittedName>
</protein>
<accession>H8GDQ0</accession>
<dbReference type="InterPro" id="IPR050306">
    <property type="entry name" value="PfkB_Carbo_kinase"/>
</dbReference>
<organism evidence="7 8">
    <name type="scientific">Saccharomonospora azurea NA-128</name>
    <dbReference type="NCBI Taxonomy" id="882081"/>
    <lineage>
        <taxon>Bacteria</taxon>
        <taxon>Bacillati</taxon>
        <taxon>Actinomycetota</taxon>
        <taxon>Actinomycetes</taxon>
        <taxon>Pseudonocardiales</taxon>
        <taxon>Pseudonocardiaceae</taxon>
        <taxon>Saccharomonospora</taxon>
    </lineage>
</organism>
<dbReference type="CDD" id="cd01166">
    <property type="entry name" value="KdgK"/>
    <property type="match status" value="1"/>
</dbReference>
<evidence type="ECO:0000259" key="6">
    <source>
        <dbReference type="Pfam" id="PF00294"/>
    </source>
</evidence>
<dbReference type="AlphaFoldDB" id="H8GDQ0"/>
<dbReference type="PANTHER" id="PTHR43085:SF1">
    <property type="entry name" value="PSEUDOURIDINE KINASE-RELATED"/>
    <property type="match status" value="1"/>
</dbReference>
<evidence type="ECO:0000256" key="4">
    <source>
        <dbReference type="ARBA" id="ARBA00022777"/>
    </source>
</evidence>
<evidence type="ECO:0000313" key="7">
    <source>
        <dbReference type="EMBL" id="EHY87895.1"/>
    </source>
</evidence>
<dbReference type="InterPro" id="IPR011611">
    <property type="entry name" value="PfkB_dom"/>
</dbReference>
<evidence type="ECO:0000256" key="2">
    <source>
        <dbReference type="ARBA" id="ARBA00022679"/>
    </source>
</evidence>
<evidence type="ECO:0000313" key="8">
    <source>
        <dbReference type="Proteomes" id="UP000004705"/>
    </source>
</evidence>
<dbReference type="GO" id="GO:0016301">
    <property type="term" value="F:kinase activity"/>
    <property type="evidence" value="ECO:0007669"/>
    <property type="project" value="UniProtKB-KW"/>
</dbReference>
<dbReference type="HOGENOM" id="CLU_027634_6_0_11"/>
<reference evidence="7 8" key="1">
    <citation type="journal article" date="2012" name="Stand. Genomic Sci.">
        <title>Genome sequence of the soil bacterium Saccharomonospora azurea type strain (NA-128(T)).</title>
        <authorList>
            <person name="Klenk H.P."/>
            <person name="Held B."/>
            <person name="Lucas S."/>
            <person name="Lapidus A."/>
            <person name="Copeland A."/>
            <person name="Hammon N."/>
            <person name="Pitluck S."/>
            <person name="Goodwin L.A."/>
            <person name="Han C."/>
            <person name="Tapia R."/>
            <person name="Brambilla E.M."/>
            <person name="Potter G."/>
            <person name="Land M."/>
            <person name="Ivanova N."/>
            <person name="Rohde M."/>
            <person name="Goker M."/>
            <person name="Detter J.C."/>
            <person name="Kyrpides N.C."/>
            <person name="Woyke T."/>
        </authorList>
    </citation>
    <scope>NUCLEOTIDE SEQUENCE [LARGE SCALE GENOMIC DNA]</scope>
    <source>
        <strain evidence="7 8">NA-128</strain>
    </source>
</reference>